<gene>
    <name evidence="2" type="ORF">GWK47_043851</name>
</gene>
<dbReference type="Proteomes" id="UP000770661">
    <property type="component" value="Unassembled WGS sequence"/>
</dbReference>
<evidence type="ECO:0000256" key="1">
    <source>
        <dbReference type="SAM" id="MobiDB-lite"/>
    </source>
</evidence>
<reference evidence="2" key="1">
    <citation type="submission" date="2020-07" db="EMBL/GenBank/DDBJ databases">
        <title>The High-quality genome of the commercially important snow crab, Chionoecetes opilio.</title>
        <authorList>
            <person name="Jeong J.-H."/>
            <person name="Ryu S."/>
        </authorList>
    </citation>
    <scope>NUCLEOTIDE SEQUENCE</scope>
    <source>
        <strain evidence="2">MADBK_172401_WGS</strain>
        <tissue evidence="2">Digestive gland</tissue>
    </source>
</reference>
<proteinExistence type="predicted"/>
<dbReference type="AlphaFoldDB" id="A0A8J4Y7W8"/>
<keyword evidence="3" id="KW-1185">Reference proteome</keyword>
<organism evidence="2 3">
    <name type="scientific">Chionoecetes opilio</name>
    <name type="common">Atlantic snow crab</name>
    <name type="synonym">Cancer opilio</name>
    <dbReference type="NCBI Taxonomy" id="41210"/>
    <lineage>
        <taxon>Eukaryota</taxon>
        <taxon>Metazoa</taxon>
        <taxon>Ecdysozoa</taxon>
        <taxon>Arthropoda</taxon>
        <taxon>Crustacea</taxon>
        <taxon>Multicrustacea</taxon>
        <taxon>Malacostraca</taxon>
        <taxon>Eumalacostraca</taxon>
        <taxon>Eucarida</taxon>
        <taxon>Decapoda</taxon>
        <taxon>Pleocyemata</taxon>
        <taxon>Brachyura</taxon>
        <taxon>Eubrachyura</taxon>
        <taxon>Majoidea</taxon>
        <taxon>Majidae</taxon>
        <taxon>Chionoecetes</taxon>
    </lineage>
</organism>
<protein>
    <submittedName>
        <fullName evidence="2">Uncharacterized protein</fullName>
    </submittedName>
</protein>
<evidence type="ECO:0000313" key="3">
    <source>
        <dbReference type="Proteomes" id="UP000770661"/>
    </source>
</evidence>
<feature type="region of interest" description="Disordered" evidence="1">
    <location>
        <begin position="357"/>
        <end position="379"/>
    </location>
</feature>
<accession>A0A8J4Y7W8</accession>
<sequence>MFSPERFGVTRASFGVTEASTGRNFIGLKTAFRPKDSRRTPLQMAAHFRFSEPATPSVQDGRGWRPSDLSDPNKKQLLTELTGRIFHLAANGETEDGERKISLERLFTPATDSGDLTPHKKAFASSSFYRPDHPTMDDQVELAQRISFSLVDENNKKSRGQSMYMKRKKRSMRWIHAAEPLHRGTDTSGHGAVLRSSAPLSLRRVAAHQFVWPTLWTAQYRRGRPGFCLLPGSRKVTELRPRGETQDVRFITVADSVRCGTLQNLSISVKYLDIYILRKVLRCVCHRISSETLTASYPSPSSPSAFIVPLAAVMPVRAGWVPCVGIQPPKPMVVMIDEADAIAEECERAFHTPPINTATAPVTLDRSGEGGDGQEEDYTLKHPPAAHRAASVPAVQQVDAKKPAMKLLMNPKGVQDFHAVQEHYQNLMDSAVLPALNSSAKS</sequence>
<comment type="caution">
    <text evidence="2">The sequence shown here is derived from an EMBL/GenBank/DDBJ whole genome shotgun (WGS) entry which is preliminary data.</text>
</comment>
<dbReference type="OrthoDB" id="6355586at2759"/>
<dbReference type="EMBL" id="JACEEZ010009058">
    <property type="protein sequence ID" value="KAG0722815.1"/>
    <property type="molecule type" value="Genomic_DNA"/>
</dbReference>
<feature type="region of interest" description="Disordered" evidence="1">
    <location>
        <begin position="53"/>
        <end position="72"/>
    </location>
</feature>
<evidence type="ECO:0000313" key="2">
    <source>
        <dbReference type="EMBL" id="KAG0722815.1"/>
    </source>
</evidence>
<name>A0A8J4Y7W8_CHIOP</name>